<dbReference type="EMBL" id="MFQS01000007">
    <property type="protein sequence ID" value="OGH83911.1"/>
    <property type="molecule type" value="Genomic_DNA"/>
</dbReference>
<comment type="caution">
    <text evidence="1">The sequence shown here is derived from an EMBL/GenBank/DDBJ whole genome shotgun (WGS) entry which is preliminary data.</text>
</comment>
<gene>
    <name evidence="1" type="ORF">A2373_01110</name>
</gene>
<dbReference type="Proteomes" id="UP000176300">
    <property type="component" value="Unassembled WGS sequence"/>
</dbReference>
<protein>
    <submittedName>
        <fullName evidence="1">LPS biosynthesis protein</fullName>
    </submittedName>
</protein>
<proteinExistence type="predicted"/>
<dbReference type="SUPFAM" id="SSF52402">
    <property type="entry name" value="Adenine nucleotide alpha hydrolases-like"/>
    <property type="match status" value="1"/>
</dbReference>
<dbReference type="STRING" id="1798697.A2373_01110"/>
<dbReference type="InterPro" id="IPR020022">
    <property type="entry name" value="N-acetyl_sugar_amidoTrfase"/>
</dbReference>
<organism evidence="1 2">
    <name type="scientific">Candidatus Magasanikbacteria bacterium RIFOXYB1_FULL_40_15</name>
    <dbReference type="NCBI Taxonomy" id="1798697"/>
    <lineage>
        <taxon>Bacteria</taxon>
        <taxon>Candidatus Magasanikiibacteriota</taxon>
    </lineage>
</organism>
<reference evidence="1 2" key="1">
    <citation type="journal article" date="2016" name="Nat. Commun.">
        <title>Thousands of microbial genomes shed light on interconnected biogeochemical processes in an aquifer system.</title>
        <authorList>
            <person name="Anantharaman K."/>
            <person name="Brown C.T."/>
            <person name="Hug L.A."/>
            <person name="Sharon I."/>
            <person name="Castelle C.J."/>
            <person name="Probst A.J."/>
            <person name="Thomas B.C."/>
            <person name="Singh A."/>
            <person name="Wilkins M.J."/>
            <person name="Karaoz U."/>
            <person name="Brodie E.L."/>
            <person name="Williams K.H."/>
            <person name="Hubbard S.S."/>
            <person name="Banfield J.F."/>
        </authorList>
    </citation>
    <scope>NUCLEOTIDE SEQUENCE [LARGE SCALE GENOMIC DNA]</scope>
</reference>
<dbReference type="NCBIfam" id="TIGR03573">
    <property type="entry name" value="WbuX"/>
    <property type="match status" value="1"/>
</dbReference>
<evidence type="ECO:0000313" key="1">
    <source>
        <dbReference type="EMBL" id="OGH83911.1"/>
    </source>
</evidence>
<name>A0A1F6NJ06_9BACT</name>
<sequence length="386" mass="45293">MKWCAKCLYPESSAVKLSFDEKGVCSGCSVNEQKAEIDWDKRAEMLKEIVETYRSKDGSNYDCIIPVSGGKDSHYQTYYMTKKLGLKPLLVTYHGNNYLEVGEENLKNMRNVFDVDHMIFSPSVEVLKKLNRICFKLMGDMNWHAHAGIFSTPVQVAVKFNIPLIIWGEHGRLDLGGQYSLNDLVEMTARDILEHCKRGYDWDSMTDEGLKKLGRPELSEGLTARDLFCYKYPDMRDIARVGVRGLYLGNYISWDANKQTKFVIDNYNFKISEQSFDRTYRKMSNLDDMHENGIHDYLKYIKFGYGRATDHASKDIRLGIMTREEGIEMVKKYDHVKPRDLYRWLEYVGMKEEEFDRVCDTFRDPKVWRKNDKGEWEKDNMWDDKK</sequence>
<evidence type="ECO:0000313" key="2">
    <source>
        <dbReference type="Proteomes" id="UP000176300"/>
    </source>
</evidence>
<accession>A0A1F6NJ06</accession>
<dbReference type="AlphaFoldDB" id="A0A1F6NJ06"/>